<comment type="caution">
    <text evidence="1">The sequence shown here is derived from an EMBL/GenBank/DDBJ whole genome shotgun (WGS) entry which is preliminary data.</text>
</comment>
<proteinExistence type="predicted"/>
<sequence length="83" mass="9263">MCACRYQVRKSFCVRIGCMAQPHKGQREQIKVRADASVYVRLREMAAERGTSVSQLSADLLAIAVGRPEAVRELDKEVLPLAM</sequence>
<dbReference type="PATRIC" id="fig|37916.4.peg.3128"/>
<evidence type="ECO:0000313" key="1">
    <source>
        <dbReference type="EMBL" id="KMO75707.1"/>
    </source>
</evidence>
<gene>
    <name evidence="1" type="ORF">MCHLDSM_03205</name>
</gene>
<keyword evidence="2" id="KW-1185">Reference proteome</keyword>
<protein>
    <submittedName>
        <fullName evidence="1">Uncharacterized protein</fullName>
    </submittedName>
</protein>
<reference evidence="1 2" key="1">
    <citation type="journal article" date="2015" name="Genome Biol. Evol.">
        <title>Characterization of Three Mycobacterium spp. with Potential Use in Bioremediation by Genome Sequencing and Comparative Genomics.</title>
        <authorList>
            <person name="Das S."/>
            <person name="Pettersson B.M."/>
            <person name="Behra P.R."/>
            <person name="Ramesh M."/>
            <person name="Dasgupta S."/>
            <person name="Bhattacharya A."/>
            <person name="Kirsebom L.A."/>
        </authorList>
    </citation>
    <scope>NUCLEOTIDE SEQUENCE [LARGE SCALE GENOMIC DNA]</scope>
    <source>
        <strain evidence="1 2">DSM 43826</strain>
    </source>
</reference>
<dbReference type="AlphaFoldDB" id="A0A0J6W1Z5"/>
<accession>A0A0J6W1Z5</accession>
<evidence type="ECO:0000313" key="2">
    <source>
        <dbReference type="Proteomes" id="UP000036513"/>
    </source>
</evidence>
<name>A0A0J6W1Z5_9MYCO</name>
<dbReference type="Proteomes" id="UP000036513">
    <property type="component" value="Unassembled WGS sequence"/>
</dbReference>
<organism evidence="1 2">
    <name type="scientific">Mycolicibacterium chlorophenolicum</name>
    <dbReference type="NCBI Taxonomy" id="37916"/>
    <lineage>
        <taxon>Bacteria</taxon>
        <taxon>Bacillati</taxon>
        <taxon>Actinomycetota</taxon>
        <taxon>Actinomycetes</taxon>
        <taxon>Mycobacteriales</taxon>
        <taxon>Mycobacteriaceae</taxon>
        <taxon>Mycolicibacterium</taxon>
    </lineage>
</organism>
<dbReference type="EMBL" id="JYNL01000027">
    <property type="protein sequence ID" value="KMO75707.1"/>
    <property type="molecule type" value="Genomic_DNA"/>
</dbReference>